<proteinExistence type="inferred from homology"/>
<feature type="transmembrane region" description="Helical" evidence="8">
    <location>
        <begin position="85"/>
        <end position="105"/>
    </location>
</feature>
<keyword evidence="5 8" id="KW-1133">Transmembrane helix</keyword>
<dbReference type="InterPro" id="IPR035973">
    <property type="entry name" value="Cyt_c_oxidase_su3-like_sf"/>
</dbReference>
<dbReference type="GO" id="GO:0005886">
    <property type="term" value="C:plasma membrane"/>
    <property type="evidence" value="ECO:0007669"/>
    <property type="project" value="UniProtKB-SubCell"/>
</dbReference>
<dbReference type="InterPro" id="IPR013833">
    <property type="entry name" value="Cyt_c_oxidase_su3_a-hlx"/>
</dbReference>
<organism evidence="10 11">
    <name type="scientific">Olleya aquimaris</name>
    <dbReference type="NCBI Taxonomy" id="639310"/>
    <lineage>
        <taxon>Bacteria</taxon>
        <taxon>Pseudomonadati</taxon>
        <taxon>Bacteroidota</taxon>
        <taxon>Flavobacteriia</taxon>
        <taxon>Flavobacteriales</taxon>
        <taxon>Flavobacteriaceae</taxon>
    </lineage>
</organism>
<comment type="caution">
    <text evidence="10">The sequence shown here is derived from an EMBL/GenBank/DDBJ whole genome shotgun (WGS) entry which is preliminary data.</text>
</comment>
<evidence type="ECO:0000256" key="2">
    <source>
        <dbReference type="ARBA" id="ARBA00010581"/>
    </source>
</evidence>
<dbReference type="InterPro" id="IPR024791">
    <property type="entry name" value="Cyt_c/ubiquinol_Oxase_su3"/>
</dbReference>
<dbReference type="Proteomes" id="UP000248703">
    <property type="component" value="Unassembled WGS sequence"/>
</dbReference>
<evidence type="ECO:0000256" key="1">
    <source>
        <dbReference type="ARBA" id="ARBA00004651"/>
    </source>
</evidence>
<gene>
    <name evidence="10" type="ORF">LY08_00518</name>
</gene>
<evidence type="ECO:0000256" key="8">
    <source>
        <dbReference type="SAM" id="Phobius"/>
    </source>
</evidence>
<evidence type="ECO:0000256" key="6">
    <source>
        <dbReference type="ARBA" id="ARBA00023136"/>
    </source>
</evidence>
<dbReference type="AlphaFoldDB" id="A0A327RQK8"/>
<dbReference type="RefSeq" id="WP_111658860.1">
    <property type="nucleotide sequence ID" value="NZ_QLLO01000001.1"/>
</dbReference>
<dbReference type="PROSITE" id="PS50253">
    <property type="entry name" value="COX3"/>
    <property type="match status" value="1"/>
</dbReference>
<dbReference type="PANTHER" id="PTHR11403:SF2">
    <property type="entry name" value="CYTOCHROME BO(3) UBIQUINOL OXIDASE SUBUNIT 3"/>
    <property type="match status" value="1"/>
</dbReference>
<evidence type="ECO:0000256" key="5">
    <source>
        <dbReference type="ARBA" id="ARBA00022989"/>
    </source>
</evidence>
<evidence type="ECO:0000256" key="4">
    <source>
        <dbReference type="ARBA" id="ARBA00022692"/>
    </source>
</evidence>
<accession>A0A327RQK8</accession>
<dbReference type="PANTHER" id="PTHR11403">
    <property type="entry name" value="CYTOCHROME C OXIDASE SUBUNIT III"/>
    <property type="match status" value="1"/>
</dbReference>
<feature type="domain" description="Heme-copper oxidase subunit III family profile" evidence="9">
    <location>
        <begin position="1"/>
        <end position="194"/>
    </location>
</feature>
<dbReference type="GO" id="GO:0019646">
    <property type="term" value="P:aerobic electron transport chain"/>
    <property type="evidence" value="ECO:0007669"/>
    <property type="project" value="InterPro"/>
</dbReference>
<dbReference type="GO" id="GO:0004129">
    <property type="term" value="F:cytochrome-c oxidase activity"/>
    <property type="evidence" value="ECO:0007669"/>
    <property type="project" value="InterPro"/>
</dbReference>
<feature type="transmembrane region" description="Helical" evidence="8">
    <location>
        <begin position="20"/>
        <end position="43"/>
    </location>
</feature>
<feature type="transmembrane region" description="Helical" evidence="8">
    <location>
        <begin position="174"/>
        <end position="193"/>
    </location>
</feature>
<keyword evidence="6 8" id="KW-0472">Membrane</keyword>
<dbReference type="OrthoDB" id="679789at2"/>
<name>A0A327RQK8_9FLAO</name>
<dbReference type="SUPFAM" id="SSF81452">
    <property type="entry name" value="Cytochrome c oxidase subunit III-like"/>
    <property type="match status" value="1"/>
</dbReference>
<protein>
    <submittedName>
        <fullName evidence="10">Cytochrome c oxidase subunit 3</fullName>
    </submittedName>
</protein>
<dbReference type="Gene3D" id="1.20.120.80">
    <property type="entry name" value="Cytochrome c oxidase, subunit III, four-helix bundle"/>
    <property type="match status" value="1"/>
</dbReference>
<feature type="transmembrane region" description="Helical" evidence="8">
    <location>
        <begin position="55"/>
        <end position="73"/>
    </location>
</feature>
<comment type="subcellular location">
    <subcellularLocation>
        <location evidence="1 7">Cell membrane</location>
        <topology evidence="1 7">Multi-pass membrane protein</topology>
    </subcellularLocation>
</comment>
<keyword evidence="3" id="KW-1003">Cell membrane</keyword>
<keyword evidence="11" id="KW-1185">Reference proteome</keyword>
<feature type="transmembrane region" description="Helical" evidence="8">
    <location>
        <begin position="125"/>
        <end position="153"/>
    </location>
</feature>
<keyword evidence="4 7" id="KW-0812">Transmembrane</keyword>
<dbReference type="InterPro" id="IPR000298">
    <property type="entry name" value="Cyt_c_oxidase-like_su3"/>
</dbReference>
<evidence type="ECO:0000313" key="11">
    <source>
        <dbReference type="Proteomes" id="UP000248703"/>
    </source>
</evidence>
<comment type="similarity">
    <text evidence="2 7">Belongs to the cytochrome c oxidase subunit 3 family.</text>
</comment>
<evidence type="ECO:0000256" key="7">
    <source>
        <dbReference type="RuleBase" id="RU003376"/>
    </source>
</evidence>
<dbReference type="EMBL" id="QLLO01000001">
    <property type="protein sequence ID" value="RAJ18242.1"/>
    <property type="molecule type" value="Genomic_DNA"/>
</dbReference>
<reference evidence="10 11" key="1">
    <citation type="submission" date="2018-06" db="EMBL/GenBank/DDBJ databases">
        <title>Genomic Encyclopedia of Archaeal and Bacterial Type Strains, Phase II (KMG-II): from individual species to whole genera.</title>
        <authorList>
            <person name="Goeker M."/>
        </authorList>
    </citation>
    <scope>NUCLEOTIDE SEQUENCE [LARGE SCALE GENOMIC DNA]</scope>
    <source>
        <strain evidence="10 11">DSM 24464</strain>
    </source>
</reference>
<evidence type="ECO:0000256" key="3">
    <source>
        <dbReference type="ARBA" id="ARBA00022475"/>
    </source>
</evidence>
<evidence type="ECO:0000313" key="10">
    <source>
        <dbReference type="EMBL" id="RAJ18242.1"/>
    </source>
</evidence>
<sequence length="194" mass="22291">MDLTQGTIEEKNGRARKMMLYFGIASLIMSFAGWTSAFIVSSSRPDWLQNFEMPQPFWISIIIMIVSSITFIIAKRALKQGNNSLTTAMLILTFVLGLFFVYNQFKGFNQIIDLGYNFTGPTSNITVTYIYLIAVVHIVHVAIGLIPILVVLINHLRGKYSAENIVGFELAETFWHFVDLLWIYLFFFLYFFLN</sequence>
<evidence type="ECO:0000259" key="9">
    <source>
        <dbReference type="PROSITE" id="PS50253"/>
    </source>
</evidence>
<dbReference type="Pfam" id="PF00510">
    <property type="entry name" value="COX3"/>
    <property type="match status" value="1"/>
</dbReference>
<dbReference type="CDD" id="cd00386">
    <property type="entry name" value="Heme_Cu_Oxidase_III_like"/>
    <property type="match status" value="1"/>
</dbReference>